<evidence type="ECO:0000313" key="9">
    <source>
        <dbReference type="EMBL" id="KAJ7217122.1"/>
    </source>
</evidence>
<evidence type="ECO:0000259" key="8">
    <source>
        <dbReference type="Pfam" id="PF01494"/>
    </source>
</evidence>
<dbReference type="PANTHER" id="PTHR46028">
    <property type="entry name" value="KYNURENINE 3-MONOOXYGENASE"/>
    <property type="match status" value="1"/>
</dbReference>
<dbReference type="SUPFAM" id="SSF51905">
    <property type="entry name" value="FAD/NAD(P)-binding domain"/>
    <property type="match status" value="1"/>
</dbReference>
<dbReference type="PRINTS" id="PR00420">
    <property type="entry name" value="RNGMNOXGNASE"/>
</dbReference>
<dbReference type="PANTHER" id="PTHR46028:SF2">
    <property type="entry name" value="KYNURENINE 3-MONOOXYGENASE"/>
    <property type="match status" value="1"/>
</dbReference>
<dbReference type="GO" id="GO:0004502">
    <property type="term" value="F:kynurenine 3-monooxygenase activity"/>
    <property type="evidence" value="ECO:0007669"/>
    <property type="project" value="TreeGrafter"/>
</dbReference>
<dbReference type="Proteomes" id="UP001219525">
    <property type="component" value="Unassembled WGS sequence"/>
</dbReference>
<dbReference type="GO" id="GO:0071949">
    <property type="term" value="F:FAD binding"/>
    <property type="evidence" value="ECO:0007669"/>
    <property type="project" value="InterPro"/>
</dbReference>
<keyword evidence="10" id="KW-1185">Reference proteome</keyword>
<comment type="cofactor">
    <cofactor evidence="1">
        <name>FAD</name>
        <dbReference type="ChEBI" id="CHEBI:57692"/>
    </cofactor>
</comment>
<keyword evidence="7" id="KW-0812">Transmembrane</keyword>
<evidence type="ECO:0000256" key="6">
    <source>
        <dbReference type="ARBA" id="ARBA00023033"/>
    </source>
</evidence>
<accession>A0AAD6VN60</accession>
<protein>
    <submittedName>
        <fullName evidence="9">FAD/NAD(P)-binding domain-containing protein</fullName>
    </submittedName>
</protein>
<keyword evidence="5" id="KW-0560">Oxidoreductase</keyword>
<dbReference type="InterPro" id="IPR036188">
    <property type="entry name" value="FAD/NAD-bd_sf"/>
</dbReference>
<dbReference type="InterPro" id="IPR002938">
    <property type="entry name" value="FAD-bd"/>
</dbReference>
<dbReference type="Pfam" id="PF01494">
    <property type="entry name" value="FAD_binding_3"/>
    <property type="match status" value="1"/>
</dbReference>
<keyword evidence="2" id="KW-0285">Flavoprotein</keyword>
<evidence type="ECO:0000256" key="3">
    <source>
        <dbReference type="ARBA" id="ARBA00022827"/>
    </source>
</evidence>
<proteinExistence type="predicted"/>
<reference evidence="9" key="1">
    <citation type="submission" date="2023-03" db="EMBL/GenBank/DDBJ databases">
        <title>Massive genome expansion in bonnet fungi (Mycena s.s.) driven by repeated elements and novel gene families across ecological guilds.</title>
        <authorList>
            <consortium name="Lawrence Berkeley National Laboratory"/>
            <person name="Harder C.B."/>
            <person name="Miyauchi S."/>
            <person name="Viragh M."/>
            <person name="Kuo A."/>
            <person name="Thoen E."/>
            <person name="Andreopoulos B."/>
            <person name="Lu D."/>
            <person name="Skrede I."/>
            <person name="Drula E."/>
            <person name="Henrissat B."/>
            <person name="Morin E."/>
            <person name="Kohler A."/>
            <person name="Barry K."/>
            <person name="LaButti K."/>
            <person name="Morin E."/>
            <person name="Salamov A."/>
            <person name="Lipzen A."/>
            <person name="Mereny Z."/>
            <person name="Hegedus B."/>
            <person name="Baldrian P."/>
            <person name="Stursova M."/>
            <person name="Weitz H."/>
            <person name="Taylor A."/>
            <person name="Grigoriev I.V."/>
            <person name="Nagy L.G."/>
            <person name="Martin F."/>
            <person name="Kauserud H."/>
        </authorList>
    </citation>
    <scope>NUCLEOTIDE SEQUENCE</scope>
    <source>
        <strain evidence="9">9144</strain>
    </source>
</reference>
<evidence type="ECO:0000256" key="1">
    <source>
        <dbReference type="ARBA" id="ARBA00001974"/>
    </source>
</evidence>
<name>A0AAD6VN60_9AGAR</name>
<evidence type="ECO:0000256" key="5">
    <source>
        <dbReference type="ARBA" id="ARBA00023002"/>
    </source>
</evidence>
<dbReference type="GO" id="GO:0070189">
    <property type="term" value="P:kynurenine metabolic process"/>
    <property type="evidence" value="ECO:0007669"/>
    <property type="project" value="TreeGrafter"/>
</dbReference>
<dbReference type="GO" id="GO:0005741">
    <property type="term" value="C:mitochondrial outer membrane"/>
    <property type="evidence" value="ECO:0007669"/>
    <property type="project" value="TreeGrafter"/>
</dbReference>
<evidence type="ECO:0000256" key="2">
    <source>
        <dbReference type="ARBA" id="ARBA00022630"/>
    </source>
</evidence>
<gene>
    <name evidence="9" type="ORF">GGX14DRAFT_43151</name>
</gene>
<dbReference type="Gene3D" id="3.50.50.60">
    <property type="entry name" value="FAD/NAD(P)-binding domain"/>
    <property type="match status" value="1"/>
</dbReference>
<feature type="domain" description="FAD-binding" evidence="8">
    <location>
        <begin position="8"/>
        <end position="345"/>
    </location>
</feature>
<comment type="caution">
    <text evidence="9">The sequence shown here is derived from an EMBL/GenBank/DDBJ whole genome shotgun (WGS) entry which is preliminary data.</text>
</comment>
<feature type="transmembrane region" description="Helical" evidence="7">
    <location>
        <begin position="474"/>
        <end position="491"/>
    </location>
</feature>
<evidence type="ECO:0000256" key="4">
    <source>
        <dbReference type="ARBA" id="ARBA00022857"/>
    </source>
</evidence>
<keyword evidence="7" id="KW-0472">Membrane</keyword>
<evidence type="ECO:0000313" key="10">
    <source>
        <dbReference type="Proteomes" id="UP001219525"/>
    </source>
</evidence>
<sequence length="493" mass="53983">MTSQPPKAAVVGAGPAGCLSAIALANLGWHVTIFERRRDLREPPGQIVQTGFTETFRQRSINLTLSARGLAAIWVIDSSIVEPLLQQAVPLQGRVVHHPNGRTTQQKYDTGGECLYCIGRDPLSAILVEKAASKENVQVHFQHKVESIDFDTNTLRVQNTVCAQAFDVDFDLCIGADGSHSVVRRHLLAATRMEYSQQYMSHEYVQIKVPHGLDPAGNPTSLLEANFLHVWPRGGSTLVAMANENKGFNCALFAPTSVFATMQSPEDLLPWLTSDFPDFVALLGEKRLLAELQTSPRSQMITTKANPYHKGAVVILGDAAHSMVPFDGQGLNSALEDVRILSILLRRAQEASSGESHFGRNATAISRVFGQYSEGRHSDVTAISELSMNSHYNLRRGFATLSYGVKKRLDNILYAISAAKSAKPTLSDLKENIYGPLPSGWIPLYTMVSFRPDISYSAARAKAASQERLMERTGVALGLLVVGFASWVLSFQF</sequence>
<evidence type="ECO:0000256" key="7">
    <source>
        <dbReference type="SAM" id="Phobius"/>
    </source>
</evidence>
<dbReference type="EMBL" id="JARJCW010000014">
    <property type="protein sequence ID" value="KAJ7217122.1"/>
    <property type="molecule type" value="Genomic_DNA"/>
</dbReference>
<keyword evidence="7" id="KW-1133">Transmembrane helix</keyword>
<organism evidence="9 10">
    <name type="scientific">Mycena pura</name>
    <dbReference type="NCBI Taxonomy" id="153505"/>
    <lineage>
        <taxon>Eukaryota</taxon>
        <taxon>Fungi</taxon>
        <taxon>Dikarya</taxon>
        <taxon>Basidiomycota</taxon>
        <taxon>Agaricomycotina</taxon>
        <taxon>Agaricomycetes</taxon>
        <taxon>Agaricomycetidae</taxon>
        <taxon>Agaricales</taxon>
        <taxon>Marasmiineae</taxon>
        <taxon>Mycenaceae</taxon>
        <taxon>Mycena</taxon>
    </lineage>
</organism>
<keyword evidence="3" id="KW-0274">FAD</keyword>
<dbReference type="AlphaFoldDB" id="A0AAD6VN60"/>
<keyword evidence="6" id="KW-0503">Monooxygenase</keyword>
<keyword evidence="4" id="KW-0521">NADP</keyword>